<dbReference type="EMBL" id="CM000880">
    <property type="protein sequence ID" value="PNT77632.1"/>
    <property type="molecule type" value="Genomic_DNA"/>
</dbReference>
<evidence type="ECO:0000259" key="3">
    <source>
        <dbReference type="Pfam" id="PF24758"/>
    </source>
</evidence>
<proteinExistence type="predicted"/>
<dbReference type="Gramene" id="PNT77631">
    <property type="protein sequence ID" value="PNT77631"/>
    <property type="gene ID" value="BRADI_1g66172v3"/>
</dbReference>
<dbReference type="Gene3D" id="3.80.10.10">
    <property type="entry name" value="Ribonuclease Inhibitor"/>
    <property type="match status" value="1"/>
</dbReference>
<feature type="region of interest" description="Disordered" evidence="1">
    <location>
        <begin position="1"/>
        <end position="33"/>
    </location>
</feature>
<dbReference type="EnsemblPlants" id="PNT77631">
    <property type="protein sequence ID" value="PNT77631"/>
    <property type="gene ID" value="BRADI_1g66172v3"/>
</dbReference>
<dbReference type="InterPro" id="IPR036047">
    <property type="entry name" value="F-box-like_dom_sf"/>
</dbReference>
<reference evidence="5" key="3">
    <citation type="submission" date="2018-08" db="UniProtKB">
        <authorList>
            <consortium name="EnsemblPlants"/>
        </authorList>
    </citation>
    <scope>IDENTIFICATION</scope>
    <source>
        <strain evidence="5">cv. Bd21</strain>
    </source>
</reference>
<dbReference type="EnsemblPlants" id="PNT77629">
    <property type="protein sequence ID" value="PNT77629"/>
    <property type="gene ID" value="BRADI_1g66172v3"/>
</dbReference>
<dbReference type="Gramene" id="PNT77629">
    <property type="protein sequence ID" value="PNT77629"/>
    <property type="gene ID" value="BRADI_1g66172v3"/>
</dbReference>
<evidence type="ECO:0008006" key="7">
    <source>
        <dbReference type="Google" id="ProtNLM"/>
    </source>
</evidence>
<dbReference type="ExpressionAtlas" id="A0A0Q3KCX2">
    <property type="expression patterns" value="baseline"/>
</dbReference>
<evidence type="ECO:0000313" key="4">
    <source>
        <dbReference type="EMBL" id="KQK22268.1"/>
    </source>
</evidence>
<dbReference type="EMBL" id="CM000880">
    <property type="protein sequence ID" value="PNT77630.1"/>
    <property type="molecule type" value="Genomic_DNA"/>
</dbReference>
<dbReference type="PANTHER" id="PTHR32141:SF182">
    <property type="entry name" value="F-BOX DOMAIN-CONTAINING PROTEIN"/>
    <property type="match status" value="1"/>
</dbReference>
<dbReference type="Gramene" id="PNT77632">
    <property type="protein sequence ID" value="PNT77632"/>
    <property type="gene ID" value="BRADI_1g66172v3"/>
</dbReference>
<dbReference type="AlphaFoldDB" id="A0A0Q3KCX2"/>
<dbReference type="EMBL" id="CM000880">
    <property type="protein sequence ID" value="KQK22268.1"/>
    <property type="molecule type" value="Genomic_DNA"/>
</dbReference>
<dbReference type="InterPro" id="IPR032675">
    <property type="entry name" value="LRR_dom_sf"/>
</dbReference>
<dbReference type="InterPro" id="IPR055302">
    <property type="entry name" value="F-box_dom-containing"/>
</dbReference>
<dbReference type="Pfam" id="PF00646">
    <property type="entry name" value="F-box"/>
    <property type="match status" value="1"/>
</dbReference>
<evidence type="ECO:0000313" key="5">
    <source>
        <dbReference type="EnsemblPlants" id="KQK22268"/>
    </source>
</evidence>
<dbReference type="Gramene" id="PNT77630">
    <property type="protein sequence ID" value="PNT77630"/>
    <property type="gene ID" value="BRADI_1g66172v3"/>
</dbReference>
<dbReference type="InParanoid" id="A0A0Q3KCX2"/>
<dbReference type="EMBL" id="CM000880">
    <property type="protein sequence ID" value="PNT77631.1"/>
    <property type="molecule type" value="Genomic_DNA"/>
</dbReference>
<feature type="domain" description="F-box/LRR-repeat protein 15/At3g58940/PEG3-like LRR" evidence="3">
    <location>
        <begin position="124"/>
        <end position="237"/>
    </location>
</feature>
<organism evidence="4">
    <name type="scientific">Brachypodium distachyon</name>
    <name type="common">Purple false brome</name>
    <name type="synonym">Trachynia distachya</name>
    <dbReference type="NCBI Taxonomy" id="15368"/>
    <lineage>
        <taxon>Eukaryota</taxon>
        <taxon>Viridiplantae</taxon>
        <taxon>Streptophyta</taxon>
        <taxon>Embryophyta</taxon>
        <taxon>Tracheophyta</taxon>
        <taxon>Spermatophyta</taxon>
        <taxon>Magnoliopsida</taxon>
        <taxon>Liliopsida</taxon>
        <taxon>Poales</taxon>
        <taxon>Poaceae</taxon>
        <taxon>BOP clade</taxon>
        <taxon>Pooideae</taxon>
        <taxon>Stipodae</taxon>
        <taxon>Brachypodieae</taxon>
        <taxon>Brachypodium</taxon>
    </lineage>
</organism>
<name>A0A0Q3KCX2_BRADI</name>
<dbReference type="InterPro" id="IPR001810">
    <property type="entry name" value="F-box_dom"/>
</dbReference>
<dbReference type="CDD" id="cd22160">
    <property type="entry name" value="F-box_AtFBL13-like"/>
    <property type="match status" value="1"/>
</dbReference>
<reference evidence="4 5" key="1">
    <citation type="journal article" date="2010" name="Nature">
        <title>Genome sequencing and analysis of the model grass Brachypodium distachyon.</title>
        <authorList>
            <consortium name="International Brachypodium Initiative"/>
        </authorList>
    </citation>
    <scope>NUCLEOTIDE SEQUENCE [LARGE SCALE GENOMIC DNA]</scope>
    <source>
        <strain evidence="4 5">Bd21</strain>
    </source>
</reference>
<dbReference type="EnsemblPlants" id="PNT77630">
    <property type="protein sequence ID" value="PNT77630"/>
    <property type="gene ID" value="BRADI_1g66172v3"/>
</dbReference>
<dbReference type="FunCoup" id="A0A0Q3KCX2">
    <property type="interactions" value="78"/>
</dbReference>
<dbReference type="Proteomes" id="UP000008810">
    <property type="component" value="Chromosome 1"/>
</dbReference>
<dbReference type="EnsemblPlants" id="KQK22268">
    <property type="protein sequence ID" value="KQK22268"/>
    <property type="gene ID" value="BRADI_1g66172v3"/>
</dbReference>
<keyword evidence="6" id="KW-1185">Reference proteome</keyword>
<dbReference type="Pfam" id="PF24758">
    <property type="entry name" value="LRR_At5g56370"/>
    <property type="match status" value="1"/>
</dbReference>
<accession>A0A0Q3KCX2</accession>
<dbReference type="STRING" id="15368.A0A0Q3KCX2"/>
<evidence type="ECO:0000259" key="2">
    <source>
        <dbReference type="Pfam" id="PF00646"/>
    </source>
</evidence>
<gene>
    <name evidence="4" type="ORF">BRADI_1g66172v3</name>
</gene>
<dbReference type="InterPro" id="IPR055411">
    <property type="entry name" value="LRR_FXL15/At3g58940/PEG3-like"/>
</dbReference>
<reference evidence="4" key="2">
    <citation type="submission" date="2017-06" db="EMBL/GenBank/DDBJ databases">
        <title>WGS assembly of Brachypodium distachyon.</title>
        <authorList>
            <consortium name="The International Brachypodium Initiative"/>
            <person name="Lucas S."/>
            <person name="Harmon-Smith M."/>
            <person name="Lail K."/>
            <person name="Tice H."/>
            <person name="Grimwood J."/>
            <person name="Bruce D."/>
            <person name="Barry K."/>
            <person name="Shu S."/>
            <person name="Lindquist E."/>
            <person name="Wang M."/>
            <person name="Pitluck S."/>
            <person name="Vogel J.P."/>
            <person name="Garvin D.F."/>
            <person name="Mockler T.C."/>
            <person name="Schmutz J."/>
            <person name="Rokhsar D."/>
            <person name="Bevan M.W."/>
        </authorList>
    </citation>
    <scope>NUCLEOTIDE SEQUENCE</scope>
    <source>
        <strain evidence="4">Bd21</strain>
    </source>
</reference>
<evidence type="ECO:0000256" key="1">
    <source>
        <dbReference type="SAM" id="MobiDB-lite"/>
    </source>
</evidence>
<protein>
    <recommendedName>
        <fullName evidence="7">F-box domain-containing protein</fullName>
    </recommendedName>
</protein>
<dbReference type="Gramene" id="KQK22268">
    <property type="protein sequence ID" value="KQK22268"/>
    <property type="gene ID" value="BRADI_1g66172v3"/>
</dbReference>
<dbReference type="InterPro" id="IPR053781">
    <property type="entry name" value="F-box_AtFBL13-like"/>
</dbReference>
<dbReference type="SUPFAM" id="SSF52047">
    <property type="entry name" value="RNI-like"/>
    <property type="match status" value="1"/>
</dbReference>
<feature type="domain" description="F-box" evidence="2">
    <location>
        <begin position="40"/>
        <end position="77"/>
    </location>
</feature>
<evidence type="ECO:0000313" key="6">
    <source>
        <dbReference type="Proteomes" id="UP000008810"/>
    </source>
</evidence>
<dbReference type="PANTHER" id="PTHR32141">
    <property type="match status" value="1"/>
</dbReference>
<dbReference type="Gene3D" id="1.20.1280.50">
    <property type="match status" value="1"/>
</dbReference>
<sequence>MEAPRPADTSRKRKFDRVDDEEPPGSGGAGDGANLDFIGSLPDAVLGTIISLLPTKDGVRTQAISRRWRPLWRSAPLNLVVDYNLSGQERKRVVFVSNILTKHRGPALRLSISCIRVRHYSKIECWLRSQSLTNLQELRFSYSSDEDLPSPPPMPPSALSFAPTLTIASFSCCKFPNLSAQSLNFPHLKQLSMYEVTISEDALHNMLSGCPALESLLLQYMNIGHLHISSPSLRASSTASYFCN</sequence>
<dbReference type="SUPFAM" id="SSF81383">
    <property type="entry name" value="F-box domain"/>
    <property type="match status" value="1"/>
</dbReference>
<dbReference type="EMBL" id="CM000880">
    <property type="protein sequence ID" value="PNT77629.1"/>
    <property type="molecule type" value="Genomic_DNA"/>
</dbReference>
<dbReference type="EnsemblPlants" id="PNT77632">
    <property type="protein sequence ID" value="PNT77632"/>
    <property type="gene ID" value="BRADI_1g66172v3"/>
</dbReference>
<dbReference type="OrthoDB" id="584579at2759"/>